<organism evidence="2 3">
    <name type="scientific">Ignelater luminosus</name>
    <name type="common">Cucubano</name>
    <name type="synonym">Pyrophorus luminosus</name>
    <dbReference type="NCBI Taxonomy" id="2038154"/>
    <lineage>
        <taxon>Eukaryota</taxon>
        <taxon>Metazoa</taxon>
        <taxon>Ecdysozoa</taxon>
        <taxon>Arthropoda</taxon>
        <taxon>Hexapoda</taxon>
        <taxon>Insecta</taxon>
        <taxon>Pterygota</taxon>
        <taxon>Neoptera</taxon>
        <taxon>Endopterygota</taxon>
        <taxon>Coleoptera</taxon>
        <taxon>Polyphaga</taxon>
        <taxon>Elateriformia</taxon>
        <taxon>Elateroidea</taxon>
        <taxon>Elateridae</taxon>
        <taxon>Agrypninae</taxon>
        <taxon>Pyrophorini</taxon>
        <taxon>Ignelater</taxon>
    </lineage>
</organism>
<dbReference type="Proteomes" id="UP000801492">
    <property type="component" value="Unassembled WGS sequence"/>
</dbReference>
<feature type="compositionally biased region" description="Basic residues" evidence="1">
    <location>
        <begin position="20"/>
        <end position="34"/>
    </location>
</feature>
<sequence length="124" mass="14609">MSLPSVSSANSDQSEPQQIIRRRRRRPRISRMRRSPFHTYNEEEFKNRFRLSKHFVRFILDLIRNRIKPLTARNKSISAMNQLLITLRFYACGTYQINIGDHFNVSKATVSRIVHKVSHNIAGL</sequence>
<feature type="compositionally biased region" description="Polar residues" evidence="1">
    <location>
        <begin position="1"/>
        <end position="12"/>
    </location>
</feature>
<evidence type="ECO:0000313" key="3">
    <source>
        <dbReference type="Proteomes" id="UP000801492"/>
    </source>
</evidence>
<proteinExistence type="predicted"/>
<evidence type="ECO:0008006" key="4">
    <source>
        <dbReference type="Google" id="ProtNLM"/>
    </source>
</evidence>
<gene>
    <name evidence="2" type="ORF">ILUMI_01005</name>
</gene>
<protein>
    <recommendedName>
        <fullName evidence="4">Nuclease HARBI1</fullName>
    </recommendedName>
</protein>
<feature type="region of interest" description="Disordered" evidence="1">
    <location>
        <begin position="1"/>
        <end position="34"/>
    </location>
</feature>
<evidence type="ECO:0000256" key="1">
    <source>
        <dbReference type="SAM" id="MobiDB-lite"/>
    </source>
</evidence>
<keyword evidence="3" id="KW-1185">Reference proteome</keyword>
<evidence type="ECO:0000313" key="2">
    <source>
        <dbReference type="EMBL" id="KAF2905178.1"/>
    </source>
</evidence>
<comment type="caution">
    <text evidence="2">The sequence shown here is derived from an EMBL/GenBank/DDBJ whole genome shotgun (WGS) entry which is preliminary data.</text>
</comment>
<dbReference type="OrthoDB" id="6778214at2759"/>
<dbReference type="AlphaFoldDB" id="A0A8K0DL53"/>
<reference evidence="2" key="1">
    <citation type="submission" date="2019-08" db="EMBL/GenBank/DDBJ databases">
        <title>The genome of the North American firefly Photinus pyralis.</title>
        <authorList>
            <consortium name="Photinus pyralis genome working group"/>
            <person name="Fallon T.R."/>
            <person name="Sander Lower S.E."/>
            <person name="Weng J.-K."/>
        </authorList>
    </citation>
    <scope>NUCLEOTIDE SEQUENCE</scope>
    <source>
        <strain evidence="2">TRF0915ILg1</strain>
        <tissue evidence="2">Whole body</tissue>
    </source>
</reference>
<dbReference type="EMBL" id="VTPC01000588">
    <property type="protein sequence ID" value="KAF2905178.1"/>
    <property type="molecule type" value="Genomic_DNA"/>
</dbReference>
<name>A0A8K0DL53_IGNLU</name>
<accession>A0A8K0DL53</accession>